<feature type="compositionally biased region" description="Low complexity" evidence="6">
    <location>
        <begin position="32"/>
        <end position="45"/>
    </location>
</feature>
<gene>
    <name evidence="8" type="primary">RvY_06627-1</name>
    <name evidence="8" type="synonym">RvY_06627.1</name>
    <name evidence="8" type="ORF">RvY_06627</name>
</gene>
<evidence type="ECO:0000313" key="8">
    <source>
        <dbReference type="EMBL" id="GAU94929.1"/>
    </source>
</evidence>
<dbReference type="Proteomes" id="UP000186922">
    <property type="component" value="Unassembled WGS sequence"/>
</dbReference>
<feature type="transmembrane region" description="Helical" evidence="7">
    <location>
        <begin position="127"/>
        <end position="149"/>
    </location>
</feature>
<evidence type="ECO:0000256" key="2">
    <source>
        <dbReference type="ARBA" id="ARBA00006208"/>
    </source>
</evidence>
<sequence>MSSLPSELERAVKSLWSYVEPLLTSPTEGVRSRPSPSSSSSWTDSWLPSSLRFSHHKTMALPPNLQILIRLAGVSGAAAVMLGAYGSHSLRKHATPEAREVFETGNRYHLIHSVALGLAPFAKRPQITAGLFFAGMLMFSGGCYGYALWQSKTVRSVTPFGGILLILAWLSFLL</sequence>
<keyword evidence="4 7" id="KW-1133">Transmembrane helix</keyword>
<evidence type="ECO:0008006" key="10">
    <source>
        <dbReference type="Google" id="ProtNLM"/>
    </source>
</evidence>
<dbReference type="OrthoDB" id="269173at2759"/>
<dbReference type="PANTHER" id="PTHR43461">
    <property type="entry name" value="TRANSMEMBRANE PROTEIN 256"/>
    <property type="match status" value="1"/>
</dbReference>
<keyword evidence="9" id="KW-1185">Reference proteome</keyword>
<dbReference type="EMBL" id="BDGG01000003">
    <property type="protein sequence ID" value="GAU94929.1"/>
    <property type="molecule type" value="Genomic_DNA"/>
</dbReference>
<dbReference type="AlphaFoldDB" id="A0A1D1UZ84"/>
<dbReference type="STRING" id="947166.A0A1D1UZ84"/>
<comment type="caution">
    <text evidence="8">The sequence shown here is derived from an EMBL/GenBank/DDBJ whole genome shotgun (WGS) entry which is preliminary data.</text>
</comment>
<dbReference type="InterPro" id="IPR006696">
    <property type="entry name" value="DUF423"/>
</dbReference>
<evidence type="ECO:0000256" key="7">
    <source>
        <dbReference type="SAM" id="Phobius"/>
    </source>
</evidence>
<evidence type="ECO:0000256" key="6">
    <source>
        <dbReference type="SAM" id="MobiDB-lite"/>
    </source>
</evidence>
<feature type="region of interest" description="Disordered" evidence="6">
    <location>
        <begin position="25"/>
        <end position="45"/>
    </location>
</feature>
<evidence type="ECO:0000256" key="3">
    <source>
        <dbReference type="ARBA" id="ARBA00022692"/>
    </source>
</evidence>
<name>A0A1D1UZ84_RAMVA</name>
<keyword evidence="5 7" id="KW-0472">Membrane</keyword>
<accession>A0A1D1UZ84</accession>
<organism evidence="8 9">
    <name type="scientific">Ramazzottius varieornatus</name>
    <name type="common">Water bear</name>
    <name type="synonym">Tardigrade</name>
    <dbReference type="NCBI Taxonomy" id="947166"/>
    <lineage>
        <taxon>Eukaryota</taxon>
        <taxon>Metazoa</taxon>
        <taxon>Ecdysozoa</taxon>
        <taxon>Tardigrada</taxon>
        <taxon>Eutardigrada</taxon>
        <taxon>Parachela</taxon>
        <taxon>Hypsibioidea</taxon>
        <taxon>Ramazzottiidae</taxon>
        <taxon>Ramazzottius</taxon>
    </lineage>
</organism>
<feature type="transmembrane region" description="Helical" evidence="7">
    <location>
        <begin position="67"/>
        <end position="86"/>
    </location>
</feature>
<comment type="similarity">
    <text evidence="2">Belongs to the TMEM256 family.</text>
</comment>
<keyword evidence="3 7" id="KW-0812">Transmembrane</keyword>
<evidence type="ECO:0000256" key="5">
    <source>
        <dbReference type="ARBA" id="ARBA00023136"/>
    </source>
</evidence>
<dbReference type="Pfam" id="PF04241">
    <property type="entry name" value="DUF423"/>
    <property type="match status" value="1"/>
</dbReference>
<evidence type="ECO:0000256" key="1">
    <source>
        <dbReference type="ARBA" id="ARBA00004141"/>
    </source>
</evidence>
<reference evidence="8 9" key="1">
    <citation type="journal article" date="2016" name="Nat. Commun.">
        <title>Extremotolerant tardigrade genome and improved radiotolerance of human cultured cells by tardigrade-unique protein.</title>
        <authorList>
            <person name="Hashimoto T."/>
            <person name="Horikawa D.D."/>
            <person name="Saito Y."/>
            <person name="Kuwahara H."/>
            <person name="Kozuka-Hata H."/>
            <person name="Shin-I T."/>
            <person name="Minakuchi Y."/>
            <person name="Ohishi K."/>
            <person name="Motoyama A."/>
            <person name="Aizu T."/>
            <person name="Enomoto A."/>
            <person name="Kondo K."/>
            <person name="Tanaka S."/>
            <person name="Hara Y."/>
            <person name="Koshikawa S."/>
            <person name="Sagara H."/>
            <person name="Miura T."/>
            <person name="Yokobori S."/>
            <person name="Miyagawa K."/>
            <person name="Suzuki Y."/>
            <person name="Kubo T."/>
            <person name="Oyama M."/>
            <person name="Kohara Y."/>
            <person name="Fujiyama A."/>
            <person name="Arakawa K."/>
            <person name="Katayama T."/>
            <person name="Toyoda A."/>
            <person name="Kunieda T."/>
        </authorList>
    </citation>
    <scope>NUCLEOTIDE SEQUENCE [LARGE SCALE GENOMIC DNA]</scope>
    <source>
        <strain evidence="8 9">YOKOZUNA-1</strain>
    </source>
</reference>
<dbReference type="GO" id="GO:0016020">
    <property type="term" value="C:membrane"/>
    <property type="evidence" value="ECO:0007669"/>
    <property type="project" value="UniProtKB-SubCell"/>
</dbReference>
<feature type="transmembrane region" description="Helical" evidence="7">
    <location>
        <begin position="156"/>
        <end position="173"/>
    </location>
</feature>
<comment type="subcellular location">
    <subcellularLocation>
        <location evidence="1">Membrane</location>
        <topology evidence="1">Multi-pass membrane protein</topology>
    </subcellularLocation>
</comment>
<protein>
    <recommendedName>
        <fullName evidence="10">Transmembrane protein 256 homolog</fullName>
    </recommendedName>
</protein>
<proteinExistence type="inferred from homology"/>
<dbReference type="PANTHER" id="PTHR43461:SF1">
    <property type="entry name" value="TRANSMEMBRANE PROTEIN 256"/>
    <property type="match status" value="1"/>
</dbReference>
<evidence type="ECO:0000256" key="4">
    <source>
        <dbReference type="ARBA" id="ARBA00022989"/>
    </source>
</evidence>
<evidence type="ECO:0000313" key="9">
    <source>
        <dbReference type="Proteomes" id="UP000186922"/>
    </source>
</evidence>